<dbReference type="InterPro" id="IPR013762">
    <property type="entry name" value="Integrase-like_cat_sf"/>
</dbReference>
<dbReference type="EMBL" id="JABBGM010000007">
    <property type="protein sequence ID" value="NML95131.1"/>
    <property type="molecule type" value="Genomic_DNA"/>
</dbReference>
<dbReference type="PROSITE" id="PS51898">
    <property type="entry name" value="TYR_RECOMBINASE"/>
    <property type="match status" value="1"/>
</dbReference>
<dbReference type="Gene3D" id="1.10.150.130">
    <property type="match status" value="1"/>
</dbReference>
<dbReference type="InterPro" id="IPR010998">
    <property type="entry name" value="Integrase_recombinase_N"/>
</dbReference>
<keyword evidence="1" id="KW-0238">DNA-binding</keyword>
<dbReference type="SUPFAM" id="SSF47823">
    <property type="entry name" value="lambda integrase-like, N-terminal domain"/>
    <property type="match status" value="1"/>
</dbReference>
<accession>A0A7Y0BSH6</accession>
<name>A0A7Y0BSH6_9SPHN</name>
<sequence>MPKSRASTAVVRLSTEPADLVGEVRALVGPAVRIDEALLEAAMRGWSANTRRAFRSDLGLWGRWCIARRIAPADAAPADVAAWIRALAGIDDAHVKPRASATIERYLVHLGWAYRMAGLADLTADPLVRFERKAMRKHLGTRQRQAKAIRFKGDIADLDSPATGVCLAHLLKACRRDALGLRDAALLRIAYDTAARRSELVAIDVAHIEGPDREGAGLLHIPSSKADQTGEGALGYLSPATMQAIDRWRAAGAIVRGPLLRRVVTHFDGSIDRIGSERLHSGSIALIYRRLVRQAWEQGLLGAMGEAERDRWLAAVSSHSIRVGVAQDNFVAGEGLPAIMQAYRWKDARTVLRYGSRVSAKSGASARLAKRFSEDS</sequence>
<dbReference type="InterPro" id="IPR011010">
    <property type="entry name" value="DNA_brk_join_enz"/>
</dbReference>
<proteinExistence type="predicted"/>
<evidence type="ECO:0000256" key="2">
    <source>
        <dbReference type="ARBA" id="ARBA00023172"/>
    </source>
</evidence>
<keyword evidence="5" id="KW-1185">Reference proteome</keyword>
<evidence type="ECO:0000313" key="5">
    <source>
        <dbReference type="Proteomes" id="UP000583556"/>
    </source>
</evidence>
<evidence type="ECO:0000256" key="1">
    <source>
        <dbReference type="ARBA" id="ARBA00023125"/>
    </source>
</evidence>
<protein>
    <submittedName>
        <fullName evidence="4">Tyrosine-type recombinase/integrase</fullName>
    </submittedName>
</protein>
<dbReference type="AlphaFoldDB" id="A0A7Y0BSH6"/>
<dbReference type="GO" id="GO:0003677">
    <property type="term" value="F:DNA binding"/>
    <property type="evidence" value="ECO:0007669"/>
    <property type="project" value="UniProtKB-KW"/>
</dbReference>
<reference evidence="4 5" key="1">
    <citation type="submission" date="2020-04" db="EMBL/GenBank/DDBJ databases">
        <title>Novosphingobium sp. TW-4 isolated from soil.</title>
        <authorList>
            <person name="Dahal R.H."/>
            <person name="Chaudhary D.K."/>
        </authorList>
    </citation>
    <scope>NUCLEOTIDE SEQUENCE [LARGE SCALE GENOMIC DNA]</scope>
    <source>
        <strain evidence="4 5">TW-4</strain>
    </source>
</reference>
<dbReference type="Pfam" id="PF00589">
    <property type="entry name" value="Phage_integrase"/>
    <property type="match status" value="1"/>
</dbReference>
<dbReference type="GO" id="GO:0006310">
    <property type="term" value="P:DNA recombination"/>
    <property type="evidence" value="ECO:0007669"/>
    <property type="project" value="UniProtKB-KW"/>
</dbReference>
<dbReference type="Proteomes" id="UP000583556">
    <property type="component" value="Unassembled WGS sequence"/>
</dbReference>
<dbReference type="GO" id="GO:0015074">
    <property type="term" value="P:DNA integration"/>
    <property type="evidence" value="ECO:0007669"/>
    <property type="project" value="InterPro"/>
</dbReference>
<dbReference type="InterPro" id="IPR002104">
    <property type="entry name" value="Integrase_catalytic"/>
</dbReference>
<dbReference type="RefSeq" id="WP_169494341.1">
    <property type="nucleotide sequence ID" value="NZ_JABBGM010000007.1"/>
</dbReference>
<evidence type="ECO:0000313" key="4">
    <source>
        <dbReference type="EMBL" id="NML95131.1"/>
    </source>
</evidence>
<gene>
    <name evidence="4" type="ORF">HHL27_15765</name>
</gene>
<organism evidence="4 5">
    <name type="scientific">Novosphingobium olei</name>
    <dbReference type="NCBI Taxonomy" id="2728851"/>
    <lineage>
        <taxon>Bacteria</taxon>
        <taxon>Pseudomonadati</taxon>
        <taxon>Pseudomonadota</taxon>
        <taxon>Alphaproteobacteria</taxon>
        <taxon>Sphingomonadales</taxon>
        <taxon>Sphingomonadaceae</taxon>
        <taxon>Novosphingobium</taxon>
    </lineage>
</organism>
<feature type="domain" description="Tyr recombinase" evidence="3">
    <location>
        <begin position="157"/>
        <end position="368"/>
    </location>
</feature>
<dbReference type="SUPFAM" id="SSF56349">
    <property type="entry name" value="DNA breaking-rejoining enzymes"/>
    <property type="match status" value="1"/>
</dbReference>
<evidence type="ECO:0000259" key="3">
    <source>
        <dbReference type="PROSITE" id="PS51898"/>
    </source>
</evidence>
<keyword evidence="2" id="KW-0233">DNA recombination</keyword>
<comment type="caution">
    <text evidence="4">The sequence shown here is derived from an EMBL/GenBank/DDBJ whole genome shotgun (WGS) entry which is preliminary data.</text>
</comment>
<dbReference type="Gene3D" id="1.10.443.10">
    <property type="entry name" value="Intergrase catalytic core"/>
    <property type="match status" value="1"/>
</dbReference>